<feature type="compositionally biased region" description="Polar residues" evidence="1">
    <location>
        <begin position="10"/>
        <end position="25"/>
    </location>
</feature>
<proteinExistence type="predicted"/>
<feature type="compositionally biased region" description="Basic and acidic residues" evidence="1">
    <location>
        <begin position="26"/>
        <end position="35"/>
    </location>
</feature>
<reference evidence="2 3" key="1">
    <citation type="journal article" date="2023" name="Plants (Basel)">
        <title>Bridging the Gap: Combining Genomics and Transcriptomics Approaches to Understand Stylosanthes scabra, an Orphan Legume from the Brazilian Caatinga.</title>
        <authorList>
            <person name="Ferreira-Neto J.R.C."/>
            <person name="da Silva M.D."/>
            <person name="Binneck E."/>
            <person name="de Melo N.F."/>
            <person name="da Silva R.H."/>
            <person name="de Melo A.L.T.M."/>
            <person name="Pandolfi V."/>
            <person name="Bustamante F.O."/>
            <person name="Brasileiro-Vidal A.C."/>
            <person name="Benko-Iseppon A.M."/>
        </authorList>
    </citation>
    <scope>NUCLEOTIDE SEQUENCE [LARGE SCALE GENOMIC DNA]</scope>
    <source>
        <tissue evidence="2">Leaves</tissue>
    </source>
</reference>
<feature type="compositionally biased region" description="Low complexity" evidence="1">
    <location>
        <begin position="36"/>
        <end position="46"/>
    </location>
</feature>
<feature type="region of interest" description="Disordered" evidence="1">
    <location>
        <begin position="1"/>
        <end position="77"/>
    </location>
</feature>
<protein>
    <submittedName>
        <fullName evidence="2">Uncharacterized protein</fullName>
    </submittedName>
</protein>
<name>A0ABU6UVB1_9FABA</name>
<gene>
    <name evidence="2" type="ORF">PIB30_097998</name>
</gene>
<evidence type="ECO:0000256" key="1">
    <source>
        <dbReference type="SAM" id="MobiDB-lite"/>
    </source>
</evidence>
<keyword evidence="3" id="KW-1185">Reference proteome</keyword>
<sequence length="77" mass="7916">GALAPAKLPTQLQSCASNSASNTELPRQHPEDAHAASDASRVACAANNGAHAPEDRKSPNLKARSGISSLWTKAKAL</sequence>
<evidence type="ECO:0000313" key="3">
    <source>
        <dbReference type="Proteomes" id="UP001341840"/>
    </source>
</evidence>
<comment type="caution">
    <text evidence="2">The sequence shown here is derived from an EMBL/GenBank/DDBJ whole genome shotgun (WGS) entry which is preliminary data.</text>
</comment>
<feature type="non-terminal residue" evidence="2">
    <location>
        <position position="1"/>
    </location>
</feature>
<dbReference type="EMBL" id="JASCZI010123290">
    <property type="protein sequence ID" value="MED6165270.1"/>
    <property type="molecule type" value="Genomic_DNA"/>
</dbReference>
<evidence type="ECO:0000313" key="2">
    <source>
        <dbReference type="EMBL" id="MED6165270.1"/>
    </source>
</evidence>
<accession>A0ABU6UVB1</accession>
<organism evidence="2 3">
    <name type="scientific">Stylosanthes scabra</name>
    <dbReference type="NCBI Taxonomy" id="79078"/>
    <lineage>
        <taxon>Eukaryota</taxon>
        <taxon>Viridiplantae</taxon>
        <taxon>Streptophyta</taxon>
        <taxon>Embryophyta</taxon>
        <taxon>Tracheophyta</taxon>
        <taxon>Spermatophyta</taxon>
        <taxon>Magnoliopsida</taxon>
        <taxon>eudicotyledons</taxon>
        <taxon>Gunneridae</taxon>
        <taxon>Pentapetalae</taxon>
        <taxon>rosids</taxon>
        <taxon>fabids</taxon>
        <taxon>Fabales</taxon>
        <taxon>Fabaceae</taxon>
        <taxon>Papilionoideae</taxon>
        <taxon>50 kb inversion clade</taxon>
        <taxon>dalbergioids sensu lato</taxon>
        <taxon>Dalbergieae</taxon>
        <taxon>Pterocarpus clade</taxon>
        <taxon>Stylosanthes</taxon>
    </lineage>
</organism>
<dbReference type="Proteomes" id="UP001341840">
    <property type="component" value="Unassembled WGS sequence"/>
</dbReference>